<dbReference type="EMBL" id="JBHLWO010000002">
    <property type="protein sequence ID" value="MFC0318708.1"/>
    <property type="molecule type" value="Genomic_DNA"/>
</dbReference>
<keyword evidence="2" id="KW-1185">Reference proteome</keyword>
<protein>
    <submittedName>
        <fullName evidence="1">Uncharacterized protein</fullName>
    </submittedName>
</protein>
<organism evidence="1 2">
    <name type="scientific">Olivibacter oleidegradans</name>
    <dbReference type="NCBI Taxonomy" id="760123"/>
    <lineage>
        <taxon>Bacteria</taxon>
        <taxon>Pseudomonadati</taxon>
        <taxon>Bacteroidota</taxon>
        <taxon>Sphingobacteriia</taxon>
        <taxon>Sphingobacteriales</taxon>
        <taxon>Sphingobacteriaceae</taxon>
        <taxon>Olivibacter</taxon>
    </lineage>
</organism>
<name>A0ABV6HII7_9SPHI</name>
<dbReference type="Proteomes" id="UP001589774">
    <property type="component" value="Unassembled WGS sequence"/>
</dbReference>
<gene>
    <name evidence="1" type="ORF">ACFFI0_10325</name>
</gene>
<proteinExistence type="predicted"/>
<comment type="caution">
    <text evidence="1">The sequence shown here is derived from an EMBL/GenBank/DDBJ whole genome shotgun (WGS) entry which is preliminary data.</text>
</comment>
<reference evidence="1 2" key="1">
    <citation type="submission" date="2024-09" db="EMBL/GenBank/DDBJ databases">
        <authorList>
            <person name="Sun Q."/>
            <person name="Mori K."/>
        </authorList>
    </citation>
    <scope>NUCLEOTIDE SEQUENCE [LARGE SCALE GENOMIC DNA]</scope>
    <source>
        <strain evidence="1 2">CCM 7765</strain>
    </source>
</reference>
<evidence type="ECO:0000313" key="2">
    <source>
        <dbReference type="Proteomes" id="UP001589774"/>
    </source>
</evidence>
<accession>A0ABV6HII7</accession>
<evidence type="ECO:0000313" key="1">
    <source>
        <dbReference type="EMBL" id="MFC0318708.1"/>
    </source>
</evidence>
<sequence>MCDINAEVWLMNQSQGVEYYAFLFSIDPSMVNVLFTETNTPVSYRRERVVHAVDNLRVLWKRFHLWYFNEQLIPAGKWKIMYNEQAKQAKDWILLLE</sequence>